<keyword evidence="5 9" id="KW-0812">Transmembrane</keyword>
<reference evidence="12 13" key="1">
    <citation type="submission" date="2007-01" db="EMBL/GenBank/DDBJ databases">
        <title>Complete sequence of Psychromonas ingrahamii 37.</title>
        <authorList>
            <consortium name="US DOE Joint Genome Institute"/>
            <person name="Copeland A."/>
            <person name="Lucas S."/>
            <person name="Lapidus A."/>
            <person name="Barry K."/>
            <person name="Detter J.C."/>
            <person name="Glavina del Rio T."/>
            <person name="Hammon N."/>
            <person name="Israni S."/>
            <person name="Dalin E."/>
            <person name="Tice H."/>
            <person name="Pitluck S."/>
            <person name="Thompson L.S."/>
            <person name="Brettin T."/>
            <person name="Bruce D."/>
            <person name="Han C."/>
            <person name="Tapia R."/>
            <person name="Schmutz J."/>
            <person name="Larimer F."/>
            <person name="Land M."/>
            <person name="Hauser L."/>
            <person name="Kyrpides N."/>
            <person name="Ivanova N."/>
            <person name="Staley J."/>
            <person name="Richardson P."/>
        </authorList>
    </citation>
    <scope>NUCLEOTIDE SEQUENCE [LARGE SCALE GENOMIC DNA]</scope>
    <source>
        <strain evidence="12 13">37</strain>
    </source>
</reference>
<evidence type="ECO:0000256" key="3">
    <source>
        <dbReference type="ARBA" id="ARBA00022475"/>
    </source>
</evidence>
<dbReference type="GO" id="GO:0004252">
    <property type="term" value="F:serine-type endopeptidase activity"/>
    <property type="evidence" value="ECO:0007669"/>
    <property type="project" value="InterPro"/>
</dbReference>
<dbReference type="GO" id="GO:0016020">
    <property type="term" value="C:membrane"/>
    <property type="evidence" value="ECO:0007669"/>
    <property type="project" value="UniProtKB-SubCell"/>
</dbReference>
<dbReference type="MEROPS" id="S54.016"/>
<keyword evidence="4" id="KW-0997">Cell inner membrane</keyword>
<dbReference type="eggNOG" id="COG0705">
    <property type="taxonomic scope" value="Bacteria"/>
</dbReference>
<evidence type="ECO:0000256" key="5">
    <source>
        <dbReference type="ARBA" id="ARBA00022692"/>
    </source>
</evidence>
<dbReference type="PANTHER" id="PTHR43731:SF14">
    <property type="entry name" value="PRESENILIN-ASSOCIATED RHOMBOID-LIKE PROTEIN, MITOCHONDRIAL"/>
    <property type="match status" value="1"/>
</dbReference>
<dbReference type="KEGG" id="pin:Ping_3467"/>
<dbReference type="GO" id="GO:0006508">
    <property type="term" value="P:proteolysis"/>
    <property type="evidence" value="ECO:0007669"/>
    <property type="project" value="InterPro"/>
</dbReference>
<evidence type="ECO:0000259" key="10">
    <source>
        <dbReference type="Pfam" id="PF01694"/>
    </source>
</evidence>
<feature type="transmembrane region" description="Helical" evidence="9">
    <location>
        <begin position="143"/>
        <end position="165"/>
    </location>
</feature>
<feature type="domain" description="Peptidase S54 rhomboid" evidence="10">
    <location>
        <begin position="139"/>
        <end position="274"/>
    </location>
</feature>
<keyword evidence="3" id="KW-1003">Cell membrane</keyword>
<evidence type="ECO:0000256" key="4">
    <source>
        <dbReference type="ARBA" id="ARBA00022519"/>
    </source>
</evidence>
<name>A1T085_PSYIN</name>
<evidence type="ECO:0000313" key="12">
    <source>
        <dbReference type="EMBL" id="ABM05150.1"/>
    </source>
</evidence>
<feature type="transmembrane region" description="Helical" evidence="9">
    <location>
        <begin position="177"/>
        <end position="196"/>
    </location>
</feature>
<keyword evidence="8 9" id="KW-0472">Membrane</keyword>
<feature type="domain" description="Peptidase S54 GlpG peptidase N-terminal" evidence="11">
    <location>
        <begin position="1"/>
        <end position="81"/>
    </location>
</feature>
<accession>A1T085</accession>
<evidence type="ECO:0000256" key="6">
    <source>
        <dbReference type="ARBA" id="ARBA00022801"/>
    </source>
</evidence>
<dbReference type="Pfam" id="PF01694">
    <property type="entry name" value="Rhomboid"/>
    <property type="match status" value="1"/>
</dbReference>
<keyword evidence="13" id="KW-1185">Reference proteome</keyword>
<dbReference type="Gene3D" id="1.20.1540.10">
    <property type="entry name" value="Rhomboid-like"/>
    <property type="match status" value="1"/>
</dbReference>
<comment type="similarity">
    <text evidence="2">Belongs to the peptidase S54 family.</text>
</comment>
<protein>
    <submittedName>
        <fullName evidence="12">Membrane serine peptidase</fullName>
    </submittedName>
</protein>
<dbReference type="EMBL" id="CP000510">
    <property type="protein sequence ID" value="ABM05150.1"/>
    <property type="molecule type" value="Genomic_DNA"/>
</dbReference>
<feature type="transmembrane region" description="Helical" evidence="9">
    <location>
        <begin position="104"/>
        <end position="123"/>
    </location>
</feature>
<dbReference type="RefSeq" id="WP_011771702.1">
    <property type="nucleotide sequence ID" value="NC_008709.1"/>
</dbReference>
<dbReference type="STRING" id="357804.Ping_3467"/>
<feature type="transmembrane region" description="Helical" evidence="9">
    <location>
        <begin position="257"/>
        <end position="278"/>
    </location>
</feature>
<dbReference type="Gene3D" id="3.30.70.2350">
    <property type="match status" value="1"/>
</dbReference>
<evidence type="ECO:0000256" key="1">
    <source>
        <dbReference type="ARBA" id="ARBA00004141"/>
    </source>
</evidence>
<evidence type="ECO:0000313" key="13">
    <source>
        <dbReference type="Proteomes" id="UP000000639"/>
    </source>
</evidence>
<dbReference type="InterPro" id="IPR022732">
    <property type="entry name" value="Peptidase_S54_GlpG_N"/>
</dbReference>
<dbReference type="InterPro" id="IPR023662">
    <property type="entry name" value="Rhomboid_protease_GlpG"/>
</dbReference>
<dbReference type="Proteomes" id="UP000000639">
    <property type="component" value="Chromosome"/>
</dbReference>
<evidence type="ECO:0000259" key="11">
    <source>
        <dbReference type="Pfam" id="PF12122"/>
    </source>
</evidence>
<organism evidence="12 13">
    <name type="scientific">Psychromonas ingrahamii (strain DSM 17664 / CCUG 51855 / 37)</name>
    <dbReference type="NCBI Taxonomy" id="357804"/>
    <lineage>
        <taxon>Bacteria</taxon>
        <taxon>Pseudomonadati</taxon>
        <taxon>Pseudomonadota</taxon>
        <taxon>Gammaproteobacteria</taxon>
        <taxon>Alteromonadales</taxon>
        <taxon>Psychromonadaceae</taxon>
        <taxon>Psychromonas</taxon>
    </lineage>
</organism>
<proteinExistence type="inferred from homology"/>
<sequence length="280" mass="31741">MFLLHQFQNERAAQAFSDYLSAIGIKNNLHHDDFSYQLLIEQKEQQTQAEIELDLFLQHPNDPKYMSASWQTGEVSSENNYFAFADSNLVSNFIHHAGLVTHSIFAVCLVIYLLIASGVFQPIPSVLSFFSQQPFDYLQSWRFITPALLHFSALHIIFNLLWWWQLAGLVEKQQGKMHLLVLFLFSGIAANLAQYFLVSPYFGGLSGVVYGLVGYCWLFGKLNKSSQVMLPDAYFVFLLAWLVLGFVDLLPVNIANYAHLVGLLAGLLMAVLTSKLRLHV</sequence>
<evidence type="ECO:0000256" key="9">
    <source>
        <dbReference type="SAM" id="Phobius"/>
    </source>
</evidence>
<dbReference type="HOGENOM" id="CLU_058989_0_0_6"/>
<keyword evidence="6" id="KW-0378">Hydrolase</keyword>
<dbReference type="AlphaFoldDB" id="A1T085"/>
<evidence type="ECO:0000256" key="2">
    <source>
        <dbReference type="ARBA" id="ARBA00009045"/>
    </source>
</evidence>
<dbReference type="InterPro" id="IPR022764">
    <property type="entry name" value="Peptidase_S54_rhomboid_dom"/>
</dbReference>
<dbReference type="OrthoDB" id="9778341at2"/>
<evidence type="ECO:0000256" key="7">
    <source>
        <dbReference type="ARBA" id="ARBA00022989"/>
    </source>
</evidence>
<dbReference type="NCBIfam" id="TIGR04239">
    <property type="entry name" value="rhombo_GlpG"/>
    <property type="match status" value="1"/>
</dbReference>
<feature type="transmembrane region" description="Helical" evidence="9">
    <location>
        <begin position="232"/>
        <end position="251"/>
    </location>
</feature>
<dbReference type="SUPFAM" id="SSF144091">
    <property type="entry name" value="Rhomboid-like"/>
    <property type="match status" value="1"/>
</dbReference>
<evidence type="ECO:0000256" key="8">
    <source>
        <dbReference type="ARBA" id="ARBA00023136"/>
    </source>
</evidence>
<dbReference type="InterPro" id="IPR050925">
    <property type="entry name" value="Rhomboid_protease_S54"/>
</dbReference>
<dbReference type="PANTHER" id="PTHR43731">
    <property type="entry name" value="RHOMBOID PROTEASE"/>
    <property type="match status" value="1"/>
</dbReference>
<dbReference type="InterPro" id="IPR035952">
    <property type="entry name" value="Rhomboid-like_sf"/>
</dbReference>
<dbReference type="InterPro" id="IPR038236">
    <property type="entry name" value="GlpG_N_sf"/>
</dbReference>
<comment type="subcellular location">
    <subcellularLocation>
        <location evidence="1">Membrane</location>
        <topology evidence="1">Multi-pass membrane protein</topology>
    </subcellularLocation>
</comment>
<keyword evidence="7 9" id="KW-1133">Transmembrane helix</keyword>
<dbReference type="Pfam" id="PF12122">
    <property type="entry name" value="Rhomboid_N"/>
    <property type="match status" value="1"/>
</dbReference>
<feature type="transmembrane region" description="Helical" evidence="9">
    <location>
        <begin position="202"/>
        <end position="220"/>
    </location>
</feature>
<gene>
    <name evidence="12" type="ordered locus">Ping_3467</name>
</gene>